<dbReference type="PROSITE" id="PS51257">
    <property type="entry name" value="PROKAR_LIPOPROTEIN"/>
    <property type="match status" value="1"/>
</dbReference>
<accession>A0ABC8K812</accession>
<comment type="caution">
    <text evidence="1">The sequence shown here is derived from an EMBL/GenBank/DDBJ whole genome shotgun (WGS) entry which is preliminary data.</text>
</comment>
<dbReference type="EMBL" id="CAKOAT010202710">
    <property type="protein sequence ID" value="CAH8355034.1"/>
    <property type="molecule type" value="Genomic_DNA"/>
</dbReference>
<reference evidence="1 2" key="1">
    <citation type="submission" date="2022-03" db="EMBL/GenBank/DDBJ databases">
        <authorList>
            <person name="Macdonald S."/>
            <person name="Ahmed S."/>
            <person name="Newling K."/>
        </authorList>
    </citation>
    <scope>NUCLEOTIDE SEQUENCE [LARGE SCALE GENOMIC DNA]</scope>
</reference>
<dbReference type="AlphaFoldDB" id="A0ABC8K812"/>
<gene>
    <name evidence="1" type="ORF">ERUC_LOCUS20789</name>
</gene>
<keyword evidence="2" id="KW-1185">Reference proteome</keyword>
<sequence>MKYCSLDLGISPVTSSLQSCLQHSTDNQSLTIRPKETNAVYDGKVGGYDLVEIQFFIFS</sequence>
<protein>
    <submittedName>
        <fullName evidence="1">Uncharacterized protein</fullName>
    </submittedName>
</protein>
<name>A0ABC8K812_ERUVS</name>
<organism evidence="1 2">
    <name type="scientific">Eruca vesicaria subsp. sativa</name>
    <name type="common">Garden rocket</name>
    <name type="synonym">Eruca sativa</name>
    <dbReference type="NCBI Taxonomy" id="29727"/>
    <lineage>
        <taxon>Eukaryota</taxon>
        <taxon>Viridiplantae</taxon>
        <taxon>Streptophyta</taxon>
        <taxon>Embryophyta</taxon>
        <taxon>Tracheophyta</taxon>
        <taxon>Spermatophyta</taxon>
        <taxon>Magnoliopsida</taxon>
        <taxon>eudicotyledons</taxon>
        <taxon>Gunneridae</taxon>
        <taxon>Pentapetalae</taxon>
        <taxon>rosids</taxon>
        <taxon>malvids</taxon>
        <taxon>Brassicales</taxon>
        <taxon>Brassicaceae</taxon>
        <taxon>Brassiceae</taxon>
        <taxon>Eruca</taxon>
    </lineage>
</organism>
<proteinExistence type="predicted"/>
<evidence type="ECO:0000313" key="1">
    <source>
        <dbReference type="EMBL" id="CAH8355034.1"/>
    </source>
</evidence>
<evidence type="ECO:0000313" key="2">
    <source>
        <dbReference type="Proteomes" id="UP001642260"/>
    </source>
</evidence>
<dbReference type="Proteomes" id="UP001642260">
    <property type="component" value="Unassembled WGS sequence"/>
</dbReference>